<evidence type="ECO:0000313" key="2">
    <source>
        <dbReference type="EMBL" id="PVH36717.1"/>
    </source>
</evidence>
<proteinExistence type="predicted"/>
<dbReference type="EMBL" id="CM008051">
    <property type="protein sequence ID" value="PVH36717.1"/>
    <property type="molecule type" value="Genomic_DNA"/>
</dbReference>
<feature type="signal peptide" evidence="1">
    <location>
        <begin position="1"/>
        <end position="23"/>
    </location>
</feature>
<dbReference type="AlphaFoldDB" id="A0A2T8IGD6"/>
<gene>
    <name evidence="2" type="ORF">PAHAL_6G150200</name>
</gene>
<accession>A0A2T8IGD6</accession>
<keyword evidence="1" id="KW-0732">Signal</keyword>
<dbReference type="Proteomes" id="UP000243499">
    <property type="component" value="Chromosome 6"/>
</dbReference>
<name>A0A2T8IGD6_9POAL</name>
<dbReference type="Gramene" id="PVH36717">
    <property type="protein sequence ID" value="PVH36717"/>
    <property type="gene ID" value="PAHAL_6G150200"/>
</dbReference>
<organism evidence="2">
    <name type="scientific">Panicum hallii</name>
    <dbReference type="NCBI Taxonomy" id="206008"/>
    <lineage>
        <taxon>Eukaryota</taxon>
        <taxon>Viridiplantae</taxon>
        <taxon>Streptophyta</taxon>
        <taxon>Embryophyta</taxon>
        <taxon>Tracheophyta</taxon>
        <taxon>Spermatophyta</taxon>
        <taxon>Magnoliopsida</taxon>
        <taxon>Liliopsida</taxon>
        <taxon>Poales</taxon>
        <taxon>Poaceae</taxon>
        <taxon>PACMAD clade</taxon>
        <taxon>Panicoideae</taxon>
        <taxon>Panicodae</taxon>
        <taxon>Paniceae</taxon>
        <taxon>Panicinae</taxon>
        <taxon>Panicum</taxon>
        <taxon>Panicum sect. Panicum</taxon>
    </lineage>
</organism>
<protein>
    <submittedName>
        <fullName evidence="2">Uncharacterized protein</fullName>
    </submittedName>
</protein>
<evidence type="ECO:0000256" key="1">
    <source>
        <dbReference type="SAM" id="SignalP"/>
    </source>
</evidence>
<feature type="chain" id="PRO_5015681794" evidence="1">
    <location>
        <begin position="24"/>
        <end position="62"/>
    </location>
</feature>
<sequence>MRCTVSPCTMSVWFSIKLMPLNAQFEAVNVVHCDISSLVSTGPGGGGEVIILTICGQLTTRG</sequence>
<reference evidence="2" key="1">
    <citation type="submission" date="2018-04" db="EMBL/GenBank/DDBJ databases">
        <title>WGS assembly of Panicum hallii.</title>
        <authorList>
            <person name="Lovell J."/>
            <person name="Jenkins J."/>
            <person name="Lowry D."/>
            <person name="Mamidi S."/>
            <person name="Sreedasyam A."/>
            <person name="Weng X."/>
            <person name="Barry K."/>
            <person name="Bonette J."/>
            <person name="Campitelli B."/>
            <person name="Daum C."/>
            <person name="Gordon S."/>
            <person name="Gould B."/>
            <person name="Lipzen A."/>
            <person name="Macqueen A."/>
            <person name="Palacio-Mejia J."/>
            <person name="Plott C."/>
            <person name="Shakirov E."/>
            <person name="Shu S."/>
            <person name="Yoshinaga Y."/>
            <person name="Zane M."/>
            <person name="Rokhsar D."/>
            <person name="Grimwood J."/>
            <person name="Schmutz J."/>
            <person name="Juenger T."/>
        </authorList>
    </citation>
    <scope>NUCLEOTIDE SEQUENCE [LARGE SCALE GENOMIC DNA]</scope>
    <source>
        <strain evidence="2">FIL2</strain>
    </source>
</reference>